<comment type="caution">
    <text evidence="16">The sequence shown here is derived from an EMBL/GenBank/DDBJ whole genome shotgun (WGS) entry which is preliminary data.</text>
</comment>
<dbReference type="EMBL" id="JAVHJL010000005">
    <property type="protein sequence ID" value="KAK6502752.1"/>
    <property type="molecule type" value="Genomic_DNA"/>
</dbReference>
<dbReference type="PRINTS" id="PR00723">
    <property type="entry name" value="SUBTILISIN"/>
</dbReference>
<evidence type="ECO:0000256" key="3">
    <source>
        <dbReference type="ARBA" id="ARBA00022729"/>
    </source>
</evidence>
<dbReference type="PROSITE" id="PS00138">
    <property type="entry name" value="SUBTILASE_SER"/>
    <property type="match status" value="1"/>
</dbReference>
<dbReference type="InterPro" id="IPR036852">
    <property type="entry name" value="Peptidase_S8/S53_dom_sf"/>
</dbReference>
<dbReference type="FunFam" id="3.40.50.200:FF:000014">
    <property type="entry name" value="Proteinase K"/>
    <property type="match status" value="1"/>
</dbReference>
<reference evidence="16 17" key="1">
    <citation type="submission" date="2023-08" db="EMBL/GenBank/DDBJ databases">
        <authorList>
            <person name="Palmer J.M."/>
        </authorList>
    </citation>
    <scope>NUCLEOTIDE SEQUENCE [LARGE SCALE GENOMIC DNA]</scope>
    <source>
        <strain evidence="16 17">TWF481</strain>
    </source>
</reference>
<evidence type="ECO:0000256" key="9">
    <source>
        <dbReference type="ARBA" id="ARBA00075726"/>
    </source>
</evidence>
<dbReference type="PROSITE" id="PS51892">
    <property type="entry name" value="SUBTILASE"/>
    <property type="match status" value="1"/>
</dbReference>
<dbReference type="GO" id="GO:0006508">
    <property type="term" value="P:proteolysis"/>
    <property type="evidence" value="ECO:0007669"/>
    <property type="project" value="UniProtKB-KW"/>
</dbReference>
<dbReference type="PROSITE" id="PS00137">
    <property type="entry name" value="SUBTILASE_HIS"/>
    <property type="match status" value="1"/>
</dbReference>
<dbReference type="GO" id="GO:0004252">
    <property type="term" value="F:serine-type endopeptidase activity"/>
    <property type="evidence" value="ECO:0007669"/>
    <property type="project" value="UniProtKB-UniRule"/>
</dbReference>
<feature type="domain" description="Inhibitor I9" evidence="15">
    <location>
        <begin position="37"/>
        <end position="120"/>
    </location>
</feature>
<proteinExistence type="inferred from homology"/>
<evidence type="ECO:0000256" key="7">
    <source>
        <dbReference type="ARBA" id="ARBA00056622"/>
    </source>
</evidence>
<keyword evidence="3 13" id="KW-0732">Signal</keyword>
<dbReference type="InterPro" id="IPR023828">
    <property type="entry name" value="Peptidase_S8_Ser-AS"/>
</dbReference>
<dbReference type="GO" id="GO:0005576">
    <property type="term" value="C:extracellular region"/>
    <property type="evidence" value="ECO:0007669"/>
    <property type="project" value="UniProtKB-ARBA"/>
</dbReference>
<dbReference type="Pfam" id="PF05922">
    <property type="entry name" value="Inhibitor_I9"/>
    <property type="match status" value="1"/>
</dbReference>
<dbReference type="PANTHER" id="PTHR43806:SF11">
    <property type="entry name" value="CEREVISIN-RELATED"/>
    <property type="match status" value="1"/>
</dbReference>
<accession>A0AAV9W595</accession>
<comment type="similarity">
    <text evidence="1 11 12">Belongs to the peptidase S8 family.</text>
</comment>
<dbReference type="InterPro" id="IPR010259">
    <property type="entry name" value="S8pro/Inhibitor_I9"/>
</dbReference>
<evidence type="ECO:0000256" key="4">
    <source>
        <dbReference type="ARBA" id="ARBA00022801"/>
    </source>
</evidence>
<feature type="signal peptide" evidence="13">
    <location>
        <begin position="1"/>
        <end position="21"/>
    </location>
</feature>
<sequence>MHLPSLTSLLPLVGLFLQVSADLTVINADNVAKGSNSYIVVLKPSTNRTQAQEHTHRISTYHRARSLEERAGTTGIGGEFSIDGTGPSFKGYSVHCDGRTLKEILRSPEVQYVEADTKTKADVIQSSSTWGLARISYKWLPWPYKYRYVSTWAGNGITAYVVDSGVRITHTEFEGRAKYGFNAATGTSNTDKYGHGTHVAGTVAGKTFGVAKKAKIISVKVLDDKGDGWSTWTVAGLNWVGKYAKPGKSVVNLSLGGPKSKAVNDAVEALYRKGIVVVVSAGNKNLPAANYSPASAPNAITVAATDSWDWRADFSNYGALVDIFAPGVNIRSAYPTSNTATQYLDGTSMAAPHVAGLAAYFLSSKTAYQSPLTIRNRIVTNSWKGFVWYAGTGSPNRLAYNGYA</sequence>
<evidence type="ECO:0000256" key="11">
    <source>
        <dbReference type="PROSITE-ProRule" id="PRU01240"/>
    </source>
</evidence>
<evidence type="ECO:0000256" key="2">
    <source>
        <dbReference type="ARBA" id="ARBA00022670"/>
    </source>
</evidence>
<dbReference type="PROSITE" id="PS00136">
    <property type="entry name" value="SUBTILASE_ASP"/>
    <property type="match status" value="1"/>
</dbReference>
<evidence type="ECO:0000256" key="12">
    <source>
        <dbReference type="RuleBase" id="RU003355"/>
    </source>
</evidence>
<dbReference type="InterPro" id="IPR037045">
    <property type="entry name" value="S8pro/Inhibitor_I9_sf"/>
</dbReference>
<dbReference type="GO" id="GO:0030574">
    <property type="term" value="P:collagen catabolic process"/>
    <property type="evidence" value="ECO:0007669"/>
    <property type="project" value="UniProtKB-KW"/>
</dbReference>
<keyword evidence="17" id="KW-1185">Reference proteome</keyword>
<feature type="domain" description="Peptidase S8/S53" evidence="14">
    <location>
        <begin position="154"/>
        <end position="382"/>
    </location>
</feature>
<evidence type="ECO:0000259" key="15">
    <source>
        <dbReference type="Pfam" id="PF05922"/>
    </source>
</evidence>
<evidence type="ECO:0000256" key="13">
    <source>
        <dbReference type="SAM" id="SignalP"/>
    </source>
</evidence>
<dbReference type="AlphaFoldDB" id="A0AAV9W595"/>
<evidence type="ECO:0000256" key="5">
    <source>
        <dbReference type="ARBA" id="ARBA00022825"/>
    </source>
</evidence>
<gene>
    <name evidence="16" type="ORF">TWF481_007799</name>
</gene>
<dbReference type="InterPro" id="IPR022398">
    <property type="entry name" value="Peptidase_S8_His-AS"/>
</dbReference>
<name>A0AAV9W595_9PEZI</name>
<evidence type="ECO:0000313" key="17">
    <source>
        <dbReference type="Proteomes" id="UP001370758"/>
    </source>
</evidence>
<dbReference type="InterPro" id="IPR023827">
    <property type="entry name" value="Peptidase_S8_Asp-AS"/>
</dbReference>
<dbReference type="InterPro" id="IPR034193">
    <property type="entry name" value="PCSK9_ProteinaseK-like"/>
</dbReference>
<dbReference type="Gene3D" id="3.40.50.200">
    <property type="entry name" value="Peptidase S8/S53 domain"/>
    <property type="match status" value="1"/>
</dbReference>
<dbReference type="InterPro" id="IPR015500">
    <property type="entry name" value="Peptidase_S8_subtilisin-rel"/>
</dbReference>
<evidence type="ECO:0000256" key="6">
    <source>
        <dbReference type="ARBA" id="ARBA00023105"/>
    </source>
</evidence>
<dbReference type="Proteomes" id="UP001370758">
    <property type="component" value="Unassembled WGS sequence"/>
</dbReference>
<dbReference type="SUPFAM" id="SSF54897">
    <property type="entry name" value="Protease propeptides/inhibitors"/>
    <property type="match status" value="1"/>
</dbReference>
<keyword evidence="2 11" id="KW-0645">Protease</keyword>
<keyword evidence="4 11" id="KW-0378">Hydrolase</keyword>
<feature type="active site" description="Charge relay system" evidence="11">
    <location>
        <position position="195"/>
    </location>
</feature>
<organism evidence="16 17">
    <name type="scientific">Arthrobotrys musiformis</name>
    <dbReference type="NCBI Taxonomy" id="47236"/>
    <lineage>
        <taxon>Eukaryota</taxon>
        <taxon>Fungi</taxon>
        <taxon>Dikarya</taxon>
        <taxon>Ascomycota</taxon>
        <taxon>Pezizomycotina</taxon>
        <taxon>Orbiliomycetes</taxon>
        <taxon>Orbiliales</taxon>
        <taxon>Orbiliaceae</taxon>
        <taxon>Arthrobotrys</taxon>
    </lineage>
</organism>
<dbReference type="PANTHER" id="PTHR43806">
    <property type="entry name" value="PEPTIDASE S8"/>
    <property type="match status" value="1"/>
</dbReference>
<evidence type="ECO:0000256" key="8">
    <source>
        <dbReference type="ARBA" id="ARBA00072928"/>
    </source>
</evidence>
<dbReference type="InterPro" id="IPR000209">
    <property type="entry name" value="Peptidase_S8/S53_dom"/>
</dbReference>
<dbReference type="Gene3D" id="3.30.70.80">
    <property type="entry name" value="Peptidase S8 propeptide/proteinase inhibitor I9"/>
    <property type="match status" value="1"/>
</dbReference>
<dbReference type="InterPro" id="IPR050131">
    <property type="entry name" value="Peptidase_S8_subtilisin-like"/>
</dbReference>
<feature type="active site" description="Charge relay system" evidence="11">
    <location>
        <position position="163"/>
    </location>
</feature>
<keyword evidence="6" id="KW-0177">Collagen degradation</keyword>
<feature type="chain" id="PRO_5043844164" description="Cuticle-degrading serine protease" evidence="13">
    <location>
        <begin position="22"/>
        <end position="404"/>
    </location>
</feature>
<evidence type="ECO:0000256" key="10">
    <source>
        <dbReference type="ARBA" id="ARBA00081456"/>
    </source>
</evidence>
<keyword evidence="5 11" id="KW-0720">Serine protease</keyword>
<evidence type="ECO:0000259" key="14">
    <source>
        <dbReference type="Pfam" id="PF00082"/>
    </source>
</evidence>
<dbReference type="Pfam" id="PF00082">
    <property type="entry name" value="Peptidase_S8"/>
    <property type="match status" value="1"/>
</dbReference>
<evidence type="ECO:0000313" key="16">
    <source>
        <dbReference type="EMBL" id="KAK6502752.1"/>
    </source>
</evidence>
<protein>
    <recommendedName>
        <fullName evidence="8">Cuticle-degrading serine protease</fullName>
    </recommendedName>
    <alternativeName>
        <fullName evidence="9">Neutral serine protease Aoz1</fullName>
    </alternativeName>
    <alternativeName>
        <fullName evidence="10">PII</fullName>
    </alternativeName>
</protein>
<dbReference type="SUPFAM" id="SSF52743">
    <property type="entry name" value="Subtilisin-like"/>
    <property type="match status" value="1"/>
</dbReference>
<dbReference type="CDD" id="cd04077">
    <property type="entry name" value="Peptidases_S8_PCSK9_ProteinaseK_like"/>
    <property type="match status" value="1"/>
</dbReference>
<feature type="active site" description="Charge relay system" evidence="11">
    <location>
        <position position="348"/>
    </location>
</feature>
<evidence type="ECO:0000256" key="1">
    <source>
        <dbReference type="ARBA" id="ARBA00011073"/>
    </source>
</evidence>
<comment type="function">
    <text evidence="7">Hydrolyzes gelatin, casein, the chromogenic substrate azocoll and the cuticle of the nematode P.redivivus. Immobilizes P.redivivus.</text>
</comment>